<dbReference type="InterPro" id="IPR017900">
    <property type="entry name" value="4Fe4S_Fe_S_CS"/>
</dbReference>
<gene>
    <name evidence="6" type="ordered locus">Cmaq_1010</name>
</gene>
<keyword evidence="2" id="KW-0411">Iron-sulfur</keyword>
<dbReference type="InterPro" id="IPR004452">
    <property type="entry name" value="LutB/LldF"/>
</dbReference>
<dbReference type="InterPro" id="IPR024185">
    <property type="entry name" value="FTHF_cligase-like_sf"/>
</dbReference>
<dbReference type="InterPro" id="IPR037171">
    <property type="entry name" value="NagB/RpiA_transferase-like"/>
</dbReference>
<proteinExistence type="predicted"/>
<dbReference type="InterPro" id="IPR003741">
    <property type="entry name" value="LUD_dom"/>
</dbReference>
<dbReference type="Gene3D" id="3.40.50.10420">
    <property type="entry name" value="NagB/RpiA/CoA transferase-like"/>
    <property type="match status" value="1"/>
</dbReference>
<dbReference type="HOGENOM" id="CLU_027059_3_0_2"/>
<evidence type="ECO:0000256" key="1">
    <source>
        <dbReference type="ARBA" id="ARBA00022448"/>
    </source>
</evidence>
<keyword evidence="1" id="KW-0813">Transport</keyword>
<keyword evidence="2" id="KW-0479">Metal-binding</keyword>
<keyword evidence="7" id="KW-1185">Reference proteome</keyword>
<dbReference type="InterPro" id="IPR017896">
    <property type="entry name" value="4Fe4S_Fe-S-bd"/>
</dbReference>
<dbReference type="STRING" id="397948.Cmaq_1010"/>
<dbReference type="InterPro" id="IPR009051">
    <property type="entry name" value="Helical_ferredxn"/>
</dbReference>
<keyword evidence="2" id="KW-0408">Iron</keyword>
<dbReference type="AlphaFoldDB" id="A8MDI5"/>
<dbReference type="Proteomes" id="UP000001137">
    <property type="component" value="Chromosome"/>
</dbReference>
<protein>
    <recommendedName>
        <fullName evidence="5">4Fe-4S ferredoxin-type domain-containing protein</fullName>
    </recommendedName>
</protein>
<reference evidence="6 7" key="1">
    <citation type="submission" date="2007-10" db="EMBL/GenBank/DDBJ databases">
        <title>Complete sequence of Caldivirga maquilingensis IC-167.</title>
        <authorList>
            <consortium name="US DOE Joint Genome Institute"/>
            <person name="Copeland A."/>
            <person name="Lucas S."/>
            <person name="Lapidus A."/>
            <person name="Barry K."/>
            <person name="Glavina del Rio T."/>
            <person name="Dalin E."/>
            <person name="Tice H."/>
            <person name="Pitluck S."/>
            <person name="Saunders E."/>
            <person name="Brettin T."/>
            <person name="Bruce D."/>
            <person name="Detter J.C."/>
            <person name="Han C."/>
            <person name="Schmutz J."/>
            <person name="Larimer F."/>
            <person name="Land M."/>
            <person name="Hauser L."/>
            <person name="Kyrpides N."/>
            <person name="Ivanova N."/>
            <person name="Biddle J.F."/>
            <person name="Zhang Z."/>
            <person name="Fitz-Gibbon S.T."/>
            <person name="Lowe T.M."/>
            <person name="Saltikov C."/>
            <person name="House C.H."/>
            <person name="Richardson P."/>
        </authorList>
    </citation>
    <scope>NUCLEOTIDE SEQUENCE [LARGE SCALE GENOMIC DNA]</scope>
    <source>
        <strain evidence="7">ATCC 700844 / DSM 13496 / JCM 10307 / IC-167</strain>
    </source>
</reference>
<evidence type="ECO:0000313" key="6">
    <source>
        <dbReference type="EMBL" id="ABW01841.1"/>
    </source>
</evidence>
<dbReference type="Pfam" id="PF02589">
    <property type="entry name" value="LUD_dom"/>
    <property type="match status" value="1"/>
</dbReference>
<feature type="domain" description="4Fe-4S ferredoxin-type" evidence="5">
    <location>
        <begin position="289"/>
        <end position="319"/>
    </location>
</feature>
<dbReference type="PROSITE" id="PS00198">
    <property type="entry name" value="4FE4S_FER_1"/>
    <property type="match status" value="1"/>
</dbReference>
<dbReference type="Gene3D" id="1.10.1060.10">
    <property type="entry name" value="Alpha-helical ferredoxin"/>
    <property type="match status" value="1"/>
</dbReference>
<name>A8MDI5_CALMQ</name>
<dbReference type="PANTHER" id="PTHR47153">
    <property type="entry name" value="LACTATE UTILIZATION PROTEIN B"/>
    <property type="match status" value="1"/>
</dbReference>
<dbReference type="eggNOG" id="arCOG00335">
    <property type="taxonomic scope" value="Archaea"/>
</dbReference>
<keyword evidence="3" id="KW-0677">Repeat</keyword>
<evidence type="ECO:0000256" key="3">
    <source>
        <dbReference type="ARBA" id="ARBA00022737"/>
    </source>
</evidence>
<dbReference type="SUPFAM" id="SSF100950">
    <property type="entry name" value="NagB/RpiA/CoA transferase-like"/>
    <property type="match status" value="1"/>
</dbReference>
<evidence type="ECO:0000259" key="5">
    <source>
        <dbReference type="PROSITE" id="PS51379"/>
    </source>
</evidence>
<dbReference type="OrthoDB" id="23833at2157"/>
<evidence type="ECO:0000313" key="7">
    <source>
        <dbReference type="Proteomes" id="UP000001137"/>
    </source>
</evidence>
<sequence>MGYDEAIRRAVEANVPRTMSILDKYPYVTELAKELRKAKEEVIRNLEYYVDKAMKSIQAIGAKAYFARDGDEARRIIGNIVGKGNVIVLGKTMVGSEIGLREYLISIGNEVWETDLGEFLIQLTGDKPTHIVAPALHMTRERAARVIKEKLGIDVKADPSEIAQTARRFLRDKFFKANFGITGANAVAADTGAVLLIENEGNIRFTTVSPPVHIVLTGIDKIVPTLHHAFMEVMVQSAYAGLYPPTYVNLVAGPSTTADVEQTRVSPSHGPREVHVILLDNGRLRASKDDLLWEALLCIRCGRCHFHCPVYRALDGSWGESPYVGPMGVMWTAVVYGIEKAGPHAMLCMHAGTCREACPMKINIPEVIQGIKARYTKLVAKR</sequence>
<dbReference type="EMBL" id="CP000852">
    <property type="protein sequence ID" value="ABW01841.1"/>
    <property type="molecule type" value="Genomic_DNA"/>
</dbReference>
<organism evidence="6 7">
    <name type="scientific">Caldivirga maquilingensis (strain ATCC 700844 / DSM 13496 / JCM 10307 / IC-167)</name>
    <dbReference type="NCBI Taxonomy" id="397948"/>
    <lineage>
        <taxon>Archaea</taxon>
        <taxon>Thermoproteota</taxon>
        <taxon>Thermoprotei</taxon>
        <taxon>Thermoproteales</taxon>
        <taxon>Thermoproteaceae</taxon>
        <taxon>Caldivirga</taxon>
    </lineage>
</organism>
<dbReference type="SUPFAM" id="SSF46548">
    <property type="entry name" value="alpha-helical ferredoxin"/>
    <property type="match status" value="1"/>
</dbReference>
<dbReference type="PROSITE" id="PS51379">
    <property type="entry name" value="4FE4S_FER_2"/>
    <property type="match status" value="1"/>
</dbReference>
<accession>A8MDI5</accession>
<dbReference type="GO" id="GO:0006089">
    <property type="term" value="P:lactate metabolic process"/>
    <property type="evidence" value="ECO:0007669"/>
    <property type="project" value="InterPro"/>
</dbReference>
<keyword evidence="2" id="KW-0004">4Fe-4S</keyword>
<evidence type="ECO:0000256" key="2">
    <source>
        <dbReference type="ARBA" id="ARBA00022485"/>
    </source>
</evidence>
<dbReference type="GO" id="GO:0051539">
    <property type="term" value="F:4 iron, 4 sulfur cluster binding"/>
    <property type="evidence" value="ECO:0007669"/>
    <property type="project" value="UniProtKB-KW"/>
</dbReference>
<dbReference type="Pfam" id="PF13183">
    <property type="entry name" value="Fer4_8"/>
    <property type="match status" value="1"/>
</dbReference>
<dbReference type="PANTHER" id="PTHR47153:SF2">
    <property type="entry name" value="LACTATE UTILIZATION PROTEIN B"/>
    <property type="match status" value="1"/>
</dbReference>
<dbReference type="KEGG" id="cma:Cmaq_1010"/>
<dbReference type="GO" id="GO:0016491">
    <property type="term" value="F:oxidoreductase activity"/>
    <property type="evidence" value="ECO:0007669"/>
    <property type="project" value="UniProtKB-ARBA"/>
</dbReference>
<keyword evidence="4" id="KW-0249">Electron transport</keyword>
<evidence type="ECO:0000256" key="4">
    <source>
        <dbReference type="ARBA" id="ARBA00022982"/>
    </source>
</evidence>